<sequence length="107" mass="12488">MYLTKEELKQELLKREVIQEFALRESTLWPIVVCYEPEHLPTSILFSDYNTSVIMGEDGLVVARMFEFETVETAKEFLSQVPQDTSHAELWHQGELIAHNNEIEIPH</sequence>
<dbReference type="RefSeq" id="WP_202653329.1">
    <property type="nucleotide sequence ID" value="NZ_JAESWB010000134.1"/>
</dbReference>
<evidence type="ECO:0000313" key="2">
    <source>
        <dbReference type="Proteomes" id="UP000623967"/>
    </source>
</evidence>
<gene>
    <name evidence="1" type="ORF">JK635_07475</name>
</gene>
<proteinExistence type="predicted"/>
<name>A0ABS1TMT1_9BACI</name>
<protein>
    <submittedName>
        <fullName evidence="1">Uncharacterized protein</fullName>
    </submittedName>
</protein>
<evidence type="ECO:0000313" key="1">
    <source>
        <dbReference type="EMBL" id="MBL4952049.1"/>
    </source>
</evidence>
<organism evidence="1 2">
    <name type="scientific">Neobacillus paridis</name>
    <dbReference type="NCBI Taxonomy" id="2803862"/>
    <lineage>
        <taxon>Bacteria</taxon>
        <taxon>Bacillati</taxon>
        <taxon>Bacillota</taxon>
        <taxon>Bacilli</taxon>
        <taxon>Bacillales</taxon>
        <taxon>Bacillaceae</taxon>
        <taxon>Neobacillus</taxon>
    </lineage>
</organism>
<reference evidence="1 2" key="1">
    <citation type="submission" date="2021-01" db="EMBL/GenBank/DDBJ databases">
        <title>Genome public.</title>
        <authorList>
            <person name="Liu C."/>
            <person name="Sun Q."/>
        </authorList>
    </citation>
    <scope>NUCLEOTIDE SEQUENCE [LARGE SCALE GENOMIC DNA]</scope>
    <source>
        <strain evidence="1 2">YIM B02564</strain>
    </source>
</reference>
<dbReference type="EMBL" id="JAESWB010000134">
    <property type="protein sequence ID" value="MBL4952049.1"/>
    <property type="molecule type" value="Genomic_DNA"/>
</dbReference>
<comment type="caution">
    <text evidence="1">The sequence shown here is derived from an EMBL/GenBank/DDBJ whole genome shotgun (WGS) entry which is preliminary data.</text>
</comment>
<dbReference type="Proteomes" id="UP000623967">
    <property type="component" value="Unassembled WGS sequence"/>
</dbReference>
<accession>A0ABS1TMT1</accession>
<keyword evidence="2" id="KW-1185">Reference proteome</keyword>